<dbReference type="Pfam" id="PF12348">
    <property type="entry name" value="CLASP_N"/>
    <property type="match status" value="1"/>
</dbReference>
<evidence type="ECO:0000313" key="3">
    <source>
        <dbReference type="Proteomes" id="UP000694865"/>
    </source>
</evidence>
<feature type="compositionally biased region" description="Low complexity" evidence="1">
    <location>
        <begin position="510"/>
        <end position="524"/>
    </location>
</feature>
<feature type="region of interest" description="Disordered" evidence="1">
    <location>
        <begin position="281"/>
        <end position="620"/>
    </location>
</feature>
<feature type="region of interest" description="Disordered" evidence="1">
    <location>
        <begin position="637"/>
        <end position="913"/>
    </location>
</feature>
<feature type="domain" description="TOG" evidence="2">
    <location>
        <begin position="906"/>
        <end position="1145"/>
    </location>
</feature>
<sequence length="1432" mass="158152">MDQLLDQNDLRVRAQGVEELRNIMNSMFDTSRLLPHLLGYISFLCNLLDDVNFKVSTVTLEIFGILVNKLGQGVKPYLKSLMTALTKRLGDNQIVIRQANMKVLMNLMHILTPKPVLSLLGDCLQHRNSRVREEALNVVIASLLTFPSYDFDLGQLCQTIAHTLVDPKRKVRQASLEAFAVLAQAMGAGRLAPLVTAVDSVELSMEGDGVMAAVQKRQSHDKPPLKARNTWNDLEDNNDITKSHRLIKGSGGSRDHSPDSGPGAGGSYHLIYLNKLKKERERASLSNTHPGATVPTTDSSGSHSAPVTDRDLTPWKLTNGAAFNKYFGGPEVLPNSKKRTSRQDEDSRYFPSFGSSKEDEYTSQRMSLASSWPDPAKDTSPKARKRVGPLSEPTTPSTTQPPEWPDDDSKRSGKVQSSSIPLKPTLARSASKKTKHVPPLQLNEKGSAAKSNFSDAESERSGAYVISSSRGTNSDWDDEEDDIDRDQMKNSLMSLRNSAARKRAARRADSMTSSNTTSRSPSPHSMDESGIYSILYDTGSLEDSPKNTPKKKGKKNPDSPFSNRPRVARVSTSDREVSDTSRDSSRDTFRDSSRDSSRDTDTTRELEPNPFEFSPTGGVTFRDKVQSDVSVVGMGYGKNDVFRTDSPPIPTHQKGNARRKQNKGLLVSPLTMASLNHPGAVDTDDFTDEVGVIGKGVFGTSYAPPSHEYSGDRSKRGKERKDSESGRNGLPPGVYGIGVKQNSTEDNESSDDEEPSSISMSKSTKDKMARIQQEKKEELEQRKAEKQAEKEKQQRDREKWQKQQEKERIKAREQKEKIKKMDSTSEEIGLDTLTISGSGSNTLNTSTTKSKVITGKPPVATTPKKKSYKSPSSDASMETTSTPKNSSKSKLNRSSSQHDPDDDGEELKPFTNPESSLRDCLRFMNQDDWEVKLDGIRYVRRLTIFHPDVLNLQLHTVIVALLKEIKNLRSSVSRAAICTVADMFTHLRSSLDKDMDQLCKVLLHKAGESNGFIREDVDKSLAAMVESVTPQRALVALVAGGASHRSIAVRKTCAQFLVGVVERMGPGRLLSGIKDITDKIVPTAAQFCVDGSPETRYYGRKIMYKLMNHEDFEKLLAKYVPHKDLRQVREILEKLRVDGLGEMPSETPSARARRTYPSSGSGMRTNSGSREKINSAGSNADPNGLTPPSSTRKIRRSPRMDEASMATVQNLCSGLSASDWRDRYKAVQDFLDMTAHNVDLVVSNIIKIFDSYTPRLSDSNSKVNLTALTAMLQIVPRLREYIGAVINSVVPVLATNLASKNAQIHQTTLSVLDSLVEHVENSLLLQPFANVAQYGNARIKPCMIDKLAYLSTKVYPRKQQTVVRQVLPVLWHLLSNTSGSGAVPGGTGNIRTATTNLANTLFALMGQSLLDQAQSVLTPRNYKTLQDMLENQ</sequence>
<feature type="compositionally biased region" description="Polar residues" evidence="1">
    <location>
        <begin position="1156"/>
        <end position="1168"/>
    </location>
</feature>
<keyword evidence="3" id="KW-1185">Reference proteome</keyword>
<dbReference type="Proteomes" id="UP000694865">
    <property type="component" value="Unplaced"/>
</dbReference>
<feature type="region of interest" description="Disordered" evidence="1">
    <location>
        <begin position="213"/>
        <end position="266"/>
    </location>
</feature>
<feature type="compositionally biased region" description="Basic and acidic residues" evidence="1">
    <location>
        <begin position="572"/>
        <end position="607"/>
    </location>
</feature>
<feature type="compositionally biased region" description="Polar residues" evidence="1">
    <location>
        <begin position="284"/>
        <end position="305"/>
    </location>
</feature>
<dbReference type="InterPro" id="IPR016024">
    <property type="entry name" value="ARM-type_fold"/>
</dbReference>
<dbReference type="PANTHER" id="PTHR21567:SF87">
    <property type="entry name" value="CRESCERIN-LIKE PROTEIN CHE-12"/>
    <property type="match status" value="1"/>
</dbReference>
<dbReference type="GeneID" id="100371132"/>
<feature type="domain" description="TOG" evidence="2">
    <location>
        <begin position="2"/>
        <end position="220"/>
    </location>
</feature>
<dbReference type="InterPro" id="IPR024395">
    <property type="entry name" value="CLASP_N_dom"/>
</dbReference>
<feature type="compositionally biased region" description="Low complexity" evidence="1">
    <location>
        <begin position="869"/>
        <end position="895"/>
    </location>
</feature>
<feature type="compositionally biased region" description="Acidic residues" evidence="1">
    <location>
        <begin position="475"/>
        <end position="484"/>
    </location>
</feature>
<dbReference type="SUPFAM" id="SSF48371">
    <property type="entry name" value="ARM repeat"/>
    <property type="match status" value="2"/>
</dbReference>
<organism evidence="3 4">
    <name type="scientific">Saccoglossus kowalevskii</name>
    <name type="common">Acorn worm</name>
    <dbReference type="NCBI Taxonomy" id="10224"/>
    <lineage>
        <taxon>Eukaryota</taxon>
        <taxon>Metazoa</taxon>
        <taxon>Hemichordata</taxon>
        <taxon>Enteropneusta</taxon>
        <taxon>Harrimaniidae</taxon>
        <taxon>Saccoglossus</taxon>
    </lineage>
</organism>
<feature type="compositionally biased region" description="Acidic residues" evidence="1">
    <location>
        <begin position="745"/>
        <end position="755"/>
    </location>
</feature>
<gene>
    <name evidence="4" type="primary">LOC100371132</name>
</gene>
<dbReference type="RefSeq" id="XP_006824155.1">
    <property type="nucleotide sequence ID" value="XM_006824092.1"/>
</dbReference>
<accession>A0ABM0MVW4</accession>
<feature type="domain" description="TOG" evidence="2">
    <location>
        <begin position="1193"/>
        <end position="1431"/>
    </location>
</feature>
<dbReference type="PANTHER" id="PTHR21567">
    <property type="entry name" value="CLASP"/>
    <property type="match status" value="1"/>
</dbReference>
<proteinExistence type="predicted"/>
<dbReference type="InterPro" id="IPR011989">
    <property type="entry name" value="ARM-like"/>
</dbReference>
<protein>
    <submittedName>
        <fullName evidence="4">Protein FAM179B-like</fullName>
    </submittedName>
</protein>
<reference evidence="4" key="1">
    <citation type="submission" date="2025-08" db="UniProtKB">
        <authorList>
            <consortium name="RefSeq"/>
        </authorList>
    </citation>
    <scope>IDENTIFICATION</scope>
    <source>
        <tissue evidence="4">Testes</tissue>
    </source>
</reference>
<feature type="compositionally biased region" description="Basic and acidic residues" evidence="1">
    <location>
        <begin position="709"/>
        <end position="725"/>
    </location>
</feature>
<evidence type="ECO:0000313" key="4">
    <source>
        <dbReference type="RefSeq" id="XP_006824155.1"/>
    </source>
</evidence>
<feature type="compositionally biased region" description="Low complexity" evidence="1">
    <location>
        <begin position="389"/>
        <end position="401"/>
    </location>
</feature>
<name>A0ABM0MVW4_SACKO</name>
<dbReference type="CDD" id="cd22249">
    <property type="entry name" value="UDM1_RNF168_RNF169-like"/>
    <property type="match status" value="1"/>
</dbReference>
<feature type="region of interest" description="Disordered" evidence="1">
    <location>
        <begin position="1141"/>
        <end position="1203"/>
    </location>
</feature>
<feature type="compositionally biased region" description="Basic and acidic residues" evidence="1">
    <location>
        <begin position="763"/>
        <end position="823"/>
    </location>
</feature>
<dbReference type="SMART" id="SM01349">
    <property type="entry name" value="TOG"/>
    <property type="match status" value="3"/>
</dbReference>
<feature type="compositionally biased region" description="Low complexity" evidence="1">
    <location>
        <begin position="834"/>
        <end position="851"/>
    </location>
</feature>
<feature type="compositionally biased region" description="Polar residues" evidence="1">
    <location>
        <begin position="1175"/>
        <end position="1191"/>
    </location>
</feature>
<dbReference type="Gene3D" id="1.25.10.10">
    <property type="entry name" value="Leucine-rich Repeat Variant"/>
    <property type="match status" value="3"/>
</dbReference>
<dbReference type="InterPro" id="IPR034085">
    <property type="entry name" value="TOG"/>
</dbReference>
<evidence type="ECO:0000259" key="2">
    <source>
        <dbReference type="SMART" id="SM01349"/>
    </source>
</evidence>
<evidence type="ECO:0000256" key="1">
    <source>
        <dbReference type="SAM" id="MobiDB-lite"/>
    </source>
</evidence>